<dbReference type="Proteomes" id="UP000092605">
    <property type="component" value="Unassembled WGS sequence"/>
</dbReference>
<organism evidence="1 3">
    <name type="scientific">Alkalithermobacter thermoalcaliphilus JW-YL-7 = DSM 7308</name>
    <dbReference type="NCBI Taxonomy" id="1121328"/>
    <lineage>
        <taxon>Bacteria</taxon>
        <taxon>Bacillati</taxon>
        <taxon>Bacillota</taxon>
        <taxon>Clostridia</taxon>
        <taxon>Peptostreptococcales</taxon>
        <taxon>Tepidibacteraceae</taxon>
        <taxon>Alkalithermobacter</taxon>
    </lineage>
</organism>
<accession>A0A150FRU4</accession>
<evidence type="ECO:0000313" key="3">
    <source>
        <dbReference type="Proteomes" id="UP000092605"/>
    </source>
</evidence>
<dbReference type="STRING" id="1121328.JWYL7_1416"/>
<dbReference type="Proteomes" id="UP000323392">
    <property type="component" value="Unassembled WGS sequence"/>
</dbReference>
<dbReference type="RefSeq" id="WP_066071037.1">
    <property type="nucleotide sequence ID" value="NZ_FRBG01000001.1"/>
</dbReference>
<proteinExistence type="predicted"/>
<dbReference type="PATRIC" id="fig|1121328.3.peg.1425"/>
<keyword evidence="4" id="KW-1185">Reference proteome</keyword>
<dbReference type="EMBL" id="FRBG01000001">
    <property type="protein sequence ID" value="SHK37148.1"/>
    <property type="molecule type" value="Genomic_DNA"/>
</dbReference>
<name>A0A150FRU4_CLOPD</name>
<evidence type="ECO:0000313" key="2">
    <source>
        <dbReference type="EMBL" id="SHK37148.1"/>
    </source>
</evidence>
<sequence>MSLILGKQVAVTTNYIKSNPAIPIYKGGEDVKNLFAYIYHIEIGYSEENKEKIKNYLIIDYKEYKLSEEDKNELISKAKEYSCSNGIQNVEIFLIDNEEAETFVEKLFDNMKIIRGLTQKRV</sequence>
<evidence type="ECO:0000313" key="1">
    <source>
        <dbReference type="EMBL" id="KXZ40341.1"/>
    </source>
</evidence>
<dbReference type="EMBL" id="LSFY01000001">
    <property type="protein sequence ID" value="KXZ40341.1"/>
    <property type="molecule type" value="Genomic_DNA"/>
</dbReference>
<evidence type="ECO:0000313" key="4">
    <source>
        <dbReference type="Proteomes" id="UP000323392"/>
    </source>
</evidence>
<dbReference type="AlphaFoldDB" id="A0A150FRU4"/>
<reference evidence="2 4" key="2">
    <citation type="submission" date="2016-11" db="EMBL/GenBank/DDBJ databases">
        <authorList>
            <person name="Varghese N."/>
            <person name="Submissions S."/>
        </authorList>
    </citation>
    <scope>NUCLEOTIDE SEQUENCE [LARGE SCALE GENOMIC DNA]</scope>
    <source>
        <strain evidence="2 4">DSM 7308</strain>
    </source>
</reference>
<protein>
    <submittedName>
        <fullName evidence="1">Uncharacterized protein</fullName>
    </submittedName>
</protein>
<dbReference type="OrthoDB" id="1751667at2"/>
<comment type="caution">
    <text evidence="1">The sequence shown here is derived from an EMBL/GenBank/DDBJ whole genome shotgun (WGS) entry which is preliminary data.</text>
</comment>
<gene>
    <name evidence="1" type="ORF">JWYL7_1416</name>
    <name evidence="2" type="ORF">SAMN05661008_00105</name>
</gene>
<reference evidence="1 3" key="1">
    <citation type="submission" date="2016-02" db="EMBL/GenBank/DDBJ databases">
        <title>Draft genome sequence for Clostridium paradoxum JW-YL-7.</title>
        <authorList>
            <person name="Utturkar S.M."/>
            <person name="Lancaster A."/>
            <person name="Poole F.L."/>
            <person name="Adams M.W."/>
            <person name="Brown S.D."/>
        </authorList>
    </citation>
    <scope>NUCLEOTIDE SEQUENCE [LARGE SCALE GENOMIC DNA]</scope>
    <source>
        <strain evidence="1 3">JW-YL-7</strain>
    </source>
</reference>